<proteinExistence type="predicted"/>
<name>A0A7S4LKH2_9EUGL</name>
<organism evidence="1">
    <name type="scientific">Eutreptiella gymnastica</name>
    <dbReference type="NCBI Taxonomy" id="73025"/>
    <lineage>
        <taxon>Eukaryota</taxon>
        <taxon>Discoba</taxon>
        <taxon>Euglenozoa</taxon>
        <taxon>Euglenida</taxon>
        <taxon>Spirocuta</taxon>
        <taxon>Euglenophyceae</taxon>
        <taxon>Eutreptiales</taxon>
        <taxon>Eutreptiaceae</taxon>
        <taxon>Eutreptiella</taxon>
    </lineage>
</organism>
<dbReference type="EMBL" id="HBJA01136209">
    <property type="protein sequence ID" value="CAE0835482.1"/>
    <property type="molecule type" value="Transcribed_RNA"/>
</dbReference>
<sequence>MSCHVSRVVRATAQTEYRIIYQGGSAAGQRALPTKGDGASALWSEVSAMFVPGLVCFGTRLQSRPGCQWELLLVTPDNSEPGFGRYCLAPASKEGPREQPSFVPA</sequence>
<reference evidence="1" key="1">
    <citation type="submission" date="2021-01" db="EMBL/GenBank/DDBJ databases">
        <authorList>
            <person name="Corre E."/>
            <person name="Pelletier E."/>
            <person name="Niang G."/>
            <person name="Scheremetjew M."/>
            <person name="Finn R."/>
            <person name="Kale V."/>
            <person name="Holt S."/>
            <person name="Cochrane G."/>
            <person name="Meng A."/>
            <person name="Brown T."/>
            <person name="Cohen L."/>
        </authorList>
    </citation>
    <scope>NUCLEOTIDE SEQUENCE</scope>
    <source>
        <strain evidence="1">CCMP1594</strain>
    </source>
</reference>
<accession>A0A7S4LKH2</accession>
<evidence type="ECO:0000313" key="1">
    <source>
        <dbReference type="EMBL" id="CAE0835482.1"/>
    </source>
</evidence>
<gene>
    <name evidence="1" type="ORF">EGYM00163_LOCUS46831</name>
</gene>
<protein>
    <submittedName>
        <fullName evidence="1">Uncharacterized protein</fullName>
    </submittedName>
</protein>
<dbReference type="AlphaFoldDB" id="A0A7S4LKH2"/>